<keyword evidence="3" id="KW-1185">Reference proteome</keyword>
<evidence type="ECO:0000313" key="2">
    <source>
        <dbReference type="EMBL" id="KAG7348789.1"/>
    </source>
</evidence>
<reference evidence="2" key="1">
    <citation type="journal article" date="2021" name="Sci. Rep.">
        <title>Diploid genomic architecture of Nitzschia inconspicua, an elite biomass production diatom.</title>
        <authorList>
            <person name="Oliver A."/>
            <person name="Podell S."/>
            <person name="Pinowska A."/>
            <person name="Traller J.C."/>
            <person name="Smith S.R."/>
            <person name="McClure R."/>
            <person name="Beliaev A."/>
            <person name="Bohutskyi P."/>
            <person name="Hill E.A."/>
            <person name="Rabines A."/>
            <person name="Zheng H."/>
            <person name="Allen L.Z."/>
            <person name="Kuo A."/>
            <person name="Grigoriev I.V."/>
            <person name="Allen A.E."/>
            <person name="Hazlebeck D."/>
            <person name="Allen E.E."/>
        </authorList>
    </citation>
    <scope>NUCLEOTIDE SEQUENCE</scope>
    <source>
        <strain evidence="2">Hildebrandi</strain>
    </source>
</reference>
<comment type="caution">
    <text evidence="2">The sequence shown here is derived from an EMBL/GenBank/DDBJ whole genome shotgun (WGS) entry which is preliminary data.</text>
</comment>
<feature type="region of interest" description="Disordered" evidence="1">
    <location>
        <begin position="77"/>
        <end position="101"/>
    </location>
</feature>
<feature type="region of interest" description="Disordered" evidence="1">
    <location>
        <begin position="386"/>
        <end position="433"/>
    </location>
</feature>
<name>A0A9K3KT28_9STRA</name>
<protein>
    <submittedName>
        <fullName evidence="2">Uncharacterized protein</fullName>
    </submittedName>
</protein>
<reference evidence="2" key="2">
    <citation type="submission" date="2021-04" db="EMBL/GenBank/DDBJ databases">
        <authorList>
            <person name="Podell S."/>
        </authorList>
    </citation>
    <scope>NUCLEOTIDE SEQUENCE</scope>
    <source>
        <strain evidence="2">Hildebrandi</strain>
    </source>
</reference>
<dbReference type="AlphaFoldDB" id="A0A9K3KT28"/>
<feature type="compositionally biased region" description="Basic residues" evidence="1">
    <location>
        <begin position="401"/>
        <end position="431"/>
    </location>
</feature>
<dbReference type="Proteomes" id="UP000693970">
    <property type="component" value="Unassembled WGS sequence"/>
</dbReference>
<gene>
    <name evidence="2" type="ORF">IV203_011386</name>
</gene>
<evidence type="ECO:0000313" key="3">
    <source>
        <dbReference type="Proteomes" id="UP000693970"/>
    </source>
</evidence>
<dbReference type="EMBL" id="JAGRRH010000019">
    <property type="protein sequence ID" value="KAG7348789.1"/>
    <property type="molecule type" value="Genomic_DNA"/>
</dbReference>
<organism evidence="2 3">
    <name type="scientific">Nitzschia inconspicua</name>
    <dbReference type="NCBI Taxonomy" id="303405"/>
    <lineage>
        <taxon>Eukaryota</taxon>
        <taxon>Sar</taxon>
        <taxon>Stramenopiles</taxon>
        <taxon>Ochrophyta</taxon>
        <taxon>Bacillariophyta</taxon>
        <taxon>Bacillariophyceae</taxon>
        <taxon>Bacillariophycidae</taxon>
        <taxon>Bacillariales</taxon>
        <taxon>Bacillariaceae</taxon>
        <taxon>Nitzschia</taxon>
    </lineage>
</organism>
<proteinExistence type="predicted"/>
<accession>A0A9K3KT28</accession>
<evidence type="ECO:0000256" key="1">
    <source>
        <dbReference type="SAM" id="MobiDB-lite"/>
    </source>
</evidence>
<sequence length="667" mass="76757">MYGSRDPQPQPQSQERTASNGSLRWLFFVDRLVGQKKTIVIWTLLATTILWNIVHNTRVLDVSKMIPTTTVVGTTVSFSSSGNHPSNPTNSTQTTIITQQRQRQRNVSSDGIIGISIRTEEPKTLAMLYPVSLLGGYRNQAMRFFSFVHYALRNNYSQLLLPTLVWSTRYLQYHFDGTNTNTTNTATSITSSSREQDMFWPVPMEDLFDIHHWNSYRHHPYNYNSNQKQSANILLSLPILIDSISNSDCWNTTTPSLSEQEHMIHHLRDSAQFLVEIPKLTLATLPTLLRQPSPLKSATIQYVTGNISKVRRISGLMQQVQHCQHPAIRGGGLGVGTLWKDYETKIAAQQHRPEIQQFLNTVNQALRPASQWRSLAEYCLDYHLSPPSEQHGNKTNNNKIKSNKTNKNHKTNNNNHNHHHHHHHHHHKQQHNRSFGYAVLHARVESDMAGHKCGKHMERNLTKLFHWMDTLVQEYNTNVTIQDNVHDDYNDHDDHHRYPTLLRGTMVAIARGFMNPNHNNNNNDRFAVDNWYTLNDRSVSYSNQSYQFDSHNKNAQKTTTTAATTNDHVVFECGEGWLQEAFYKNPLMNHKQLPNGYYGNILPAMLDFWLAVQADVFVGVMHSSWSTDVWTTRYYQGKGRHNYQYTTTDGIIPLPNRDGLPPAHTRC</sequence>
<dbReference type="OrthoDB" id="48344at2759"/>